<feature type="signal peptide" evidence="1">
    <location>
        <begin position="1"/>
        <end position="20"/>
    </location>
</feature>
<feature type="chain" id="PRO_5031318738" evidence="1">
    <location>
        <begin position="21"/>
        <end position="184"/>
    </location>
</feature>
<evidence type="ECO:0000256" key="1">
    <source>
        <dbReference type="SAM" id="SignalP"/>
    </source>
</evidence>
<organism evidence="2 3">
    <name type="scientific">Massilia forsythiae</name>
    <dbReference type="NCBI Taxonomy" id="2728020"/>
    <lineage>
        <taxon>Bacteria</taxon>
        <taxon>Pseudomonadati</taxon>
        <taxon>Pseudomonadota</taxon>
        <taxon>Betaproteobacteria</taxon>
        <taxon>Burkholderiales</taxon>
        <taxon>Oxalobacteraceae</taxon>
        <taxon>Telluria group</taxon>
        <taxon>Massilia</taxon>
    </lineage>
</organism>
<accession>A0A7Z2ZW28</accession>
<dbReference type="AlphaFoldDB" id="A0A7Z2ZW28"/>
<dbReference type="RefSeq" id="WP_170204824.1">
    <property type="nucleotide sequence ID" value="NZ_CP051685.1"/>
</dbReference>
<sequence>MKNRTITSIFLIVATSIAQAASPALGVGEPFIKAQEKLQAEGWRADLSAHAASGEYTGVERQLVQDGFAEVDYCSLGESLCVFQYIRNNACLRLHAKGEETRSMKIESWSNQCREKGASEDVNPLPADVRYAMQWRGDCDNFGQCEGMNEYLRNLEKKYAGQPAILKLLGAYDDSLQPGRRKAQ</sequence>
<evidence type="ECO:0000313" key="2">
    <source>
        <dbReference type="EMBL" id="QJE02742.1"/>
    </source>
</evidence>
<gene>
    <name evidence="2" type="ORF">HH212_24320</name>
</gene>
<dbReference type="EMBL" id="CP051685">
    <property type="protein sequence ID" value="QJE02742.1"/>
    <property type="molecule type" value="Genomic_DNA"/>
</dbReference>
<dbReference type="Proteomes" id="UP000502415">
    <property type="component" value="Chromosome"/>
</dbReference>
<evidence type="ECO:0000313" key="3">
    <source>
        <dbReference type="Proteomes" id="UP000502415"/>
    </source>
</evidence>
<protein>
    <submittedName>
        <fullName evidence="2">Uncharacterized protein</fullName>
    </submittedName>
</protein>
<dbReference type="KEGG" id="mfy:HH212_24320"/>
<keyword evidence="3" id="KW-1185">Reference proteome</keyword>
<name>A0A7Z2ZW28_9BURK</name>
<keyword evidence="1" id="KW-0732">Signal</keyword>
<proteinExistence type="predicted"/>
<reference evidence="2 3" key="1">
    <citation type="submission" date="2020-04" db="EMBL/GenBank/DDBJ databases">
        <title>Genome sequencing of novel species.</title>
        <authorList>
            <person name="Heo J."/>
            <person name="Kim S.-J."/>
            <person name="Kim J.-S."/>
            <person name="Hong S.-B."/>
            <person name="Kwon S.-W."/>
        </authorList>
    </citation>
    <scope>NUCLEOTIDE SEQUENCE [LARGE SCALE GENOMIC DNA]</scope>
    <source>
        <strain evidence="2 3">GN2-R2</strain>
    </source>
</reference>